<reference evidence="2 3" key="1">
    <citation type="submission" date="2015-01" db="EMBL/GenBank/DDBJ databases">
        <title>Evolution of Trichinella species and genotypes.</title>
        <authorList>
            <person name="Korhonen P.K."/>
            <person name="Edoardo P."/>
            <person name="Giuseppe L.R."/>
            <person name="Gasser R.B."/>
        </authorList>
    </citation>
    <scope>NUCLEOTIDE SEQUENCE [LARGE SCALE GENOMIC DNA]</scope>
    <source>
        <strain evidence="2">ISS470</strain>
    </source>
</reference>
<dbReference type="AlphaFoldDB" id="A0A0V1F9H5"/>
<protein>
    <submittedName>
        <fullName evidence="2">Hermansky-Pudlak syndrome 5-like protein</fullName>
    </submittedName>
</protein>
<keyword evidence="1" id="KW-0472">Membrane</keyword>
<dbReference type="Proteomes" id="UP000054995">
    <property type="component" value="Unassembled WGS sequence"/>
</dbReference>
<dbReference type="PANTHER" id="PTHR23287">
    <property type="entry name" value="RUBY-EYE2-LIKE PROTEIN"/>
    <property type="match status" value="1"/>
</dbReference>
<evidence type="ECO:0000256" key="1">
    <source>
        <dbReference type="SAM" id="Phobius"/>
    </source>
</evidence>
<accession>A0A0V1F9H5</accession>
<dbReference type="InterPro" id="IPR015943">
    <property type="entry name" value="WD40/YVTN_repeat-like_dom_sf"/>
</dbReference>
<comment type="caution">
    <text evidence="2">The sequence shown here is derived from an EMBL/GenBank/DDBJ whole genome shotgun (WGS) entry which is preliminary data.</text>
</comment>
<dbReference type="GO" id="GO:0005737">
    <property type="term" value="C:cytoplasm"/>
    <property type="evidence" value="ECO:0007669"/>
    <property type="project" value="TreeGrafter"/>
</dbReference>
<dbReference type="InterPro" id="IPR036322">
    <property type="entry name" value="WD40_repeat_dom_sf"/>
</dbReference>
<keyword evidence="1" id="KW-0812">Transmembrane</keyword>
<keyword evidence="3" id="KW-1185">Reference proteome</keyword>
<dbReference type="EMBL" id="JYDT01000167">
    <property type="protein sequence ID" value="KRY82616.1"/>
    <property type="molecule type" value="Genomic_DNA"/>
</dbReference>
<keyword evidence="1" id="KW-1133">Transmembrane helix</keyword>
<dbReference type="GO" id="GO:0048066">
    <property type="term" value="P:developmental pigmentation"/>
    <property type="evidence" value="ECO:0007669"/>
    <property type="project" value="TreeGrafter"/>
</dbReference>
<name>A0A0V1F9H5_TRIPS</name>
<evidence type="ECO:0000313" key="3">
    <source>
        <dbReference type="Proteomes" id="UP000054995"/>
    </source>
</evidence>
<organism evidence="2 3">
    <name type="scientific">Trichinella pseudospiralis</name>
    <name type="common">Parasitic roundworm</name>
    <dbReference type="NCBI Taxonomy" id="6337"/>
    <lineage>
        <taxon>Eukaryota</taxon>
        <taxon>Metazoa</taxon>
        <taxon>Ecdysozoa</taxon>
        <taxon>Nematoda</taxon>
        <taxon>Enoplea</taxon>
        <taxon>Dorylaimia</taxon>
        <taxon>Trichinellida</taxon>
        <taxon>Trichinellidae</taxon>
        <taxon>Trichinella</taxon>
    </lineage>
</organism>
<gene>
    <name evidence="2" type="primary">p</name>
    <name evidence="2" type="ORF">T4D_6530</name>
</gene>
<dbReference type="PANTHER" id="PTHR23287:SF18">
    <property type="entry name" value="BLOC-2 COMPLEX MEMBER HPS5"/>
    <property type="match status" value="1"/>
</dbReference>
<dbReference type="Gene3D" id="2.130.10.10">
    <property type="entry name" value="YVTN repeat-like/Quinoprotein amine dehydrogenase"/>
    <property type="match status" value="1"/>
</dbReference>
<feature type="transmembrane region" description="Helical" evidence="1">
    <location>
        <begin position="38"/>
        <end position="62"/>
    </location>
</feature>
<proteinExistence type="predicted"/>
<sequence length="763" mass="86602">MEQSSSFASNQPFPSVIIAELSDLSKRIRAENIAAKNFKFLCLSVSNSFLAIGCSTGLVLLFHRFTRKIIKNDDPAEQRRSEIYLINYNISNFNPHPHYSSFEQDSPVVKISLSPNECYLAYGTSDCFVHLLNLKNYTANRIALFKIRLTACSNQLTCICWKHDSSELYVGCKSGAVYILTNKINSNEEGFVKFFLHLDSSVIQLDECDNLLLISTRHRNLIFNTSNFSLTEFGDWHKRANCGACAWKADFSTSLNVVAARRRGKFCFSLKHPVDDALHFYQPKCVVFCKIIQPNQPFKICYDEDSRSVTFQRLHIFKKKFLISILNRHICIVDFSSLSDLIFAYSLGSKEVLSYDISGDDVFLLQTDGTVRKFTIILLNDDSALEKLFSSKCFSAAANLAVHFIKQNQKLPCSMKKFKEMLNCVKEDVYGLQIELCEKMFMLKELTHSTNLQIHPYNASTDGNEDPLQYGDLFMIKNSQGSQCSQCGIHGSWIFMMTFGIAAKRVRFLNNYFLRGGVPVCADDWKLLFNVRKCISNKTQTTLCSRCTSLASTVKALFENPNRLPNLMEFYQQNHQHIDWWSESASCREIVDKSSGSKSKVEQFRWLDGFPIEAILWICVKTIGLESLCQLVDSNDKIERQLPLNWYPLLLLASLNSNAWFLSDRVVALILALLASRLFNLEIAMCKQQVAVRTFPVFLHSDSLCPICTLPVLNSVSETGQEYVIFACCGSAYHAVCLNATFENAIFGFACLVCRREHGSAVE</sequence>
<dbReference type="SUPFAM" id="SSF50978">
    <property type="entry name" value="WD40 repeat-like"/>
    <property type="match status" value="1"/>
</dbReference>
<dbReference type="OrthoDB" id="19493at2759"/>
<evidence type="ECO:0000313" key="2">
    <source>
        <dbReference type="EMBL" id="KRY82616.1"/>
    </source>
</evidence>